<dbReference type="Proteomes" id="UP001153678">
    <property type="component" value="Unassembled WGS sequence"/>
</dbReference>
<dbReference type="Gene3D" id="3.40.50.150">
    <property type="entry name" value="Vaccinia Virus protein VP39"/>
    <property type="match status" value="1"/>
</dbReference>
<dbReference type="CDD" id="cd02440">
    <property type="entry name" value="AdoMet_MTases"/>
    <property type="match status" value="1"/>
</dbReference>
<organism evidence="2 3">
    <name type="scientific">Funneliformis geosporum</name>
    <dbReference type="NCBI Taxonomy" id="1117311"/>
    <lineage>
        <taxon>Eukaryota</taxon>
        <taxon>Fungi</taxon>
        <taxon>Fungi incertae sedis</taxon>
        <taxon>Mucoromycota</taxon>
        <taxon>Glomeromycotina</taxon>
        <taxon>Glomeromycetes</taxon>
        <taxon>Glomerales</taxon>
        <taxon>Glomeraceae</taxon>
        <taxon>Funneliformis</taxon>
    </lineage>
</organism>
<sequence length="270" mass="31810">MESHNTKRYSLPTEEEYEEFNQVQSRHYVLRYTWQANFSAPVHEKLLSGVKVLDIACGPGYWILDMASKYPKSEFTGVDKISFFPSELKPPNANFEKGDAFCLPYEEGTFDFIRMSLMSSIFSAEDWKNTILPDVLRMLKPGGYFESQEFDWNMINLGPCFGKLTNGFIQYLEINNIDKFICSNMEKYLRETNFIEINSIDVECRFWDGRYGRLVLDDFILSYKRIMLNFCNIIGIDEDQCFNLLSNLEEEVIDYKSSYKLYRFFGRKSF</sequence>
<keyword evidence="3" id="KW-1185">Reference proteome</keyword>
<dbReference type="EMBL" id="CAMKVN010001485">
    <property type="protein sequence ID" value="CAI2176298.1"/>
    <property type="molecule type" value="Genomic_DNA"/>
</dbReference>
<proteinExistence type="predicted"/>
<evidence type="ECO:0000313" key="3">
    <source>
        <dbReference type="Proteomes" id="UP001153678"/>
    </source>
</evidence>
<protein>
    <submittedName>
        <fullName evidence="2">15791_t:CDS:1</fullName>
    </submittedName>
</protein>
<dbReference type="AlphaFoldDB" id="A0A9W4SP87"/>
<evidence type="ECO:0000259" key="1">
    <source>
        <dbReference type="Pfam" id="PF13649"/>
    </source>
</evidence>
<comment type="caution">
    <text evidence="2">The sequence shown here is derived from an EMBL/GenBank/DDBJ whole genome shotgun (WGS) entry which is preliminary data.</text>
</comment>
<reference evidence="2" key="1">
    <citation type="submission" date="2022-08" db="EMBL/GenBank/DDBJ databases">
        <authorList>
            <person name="Kallberg Y."/>
            <person name="Tangrot J."/>
            <person name="Rosling A."/>
        </authorList>
    </citation>
    <scope>NUCLEOTIDE SEQUENCE</scope>
    <source>
        <strain evidence="2">Wild A</strain>
    </source>
</reference>
<dbReference type="InterPro" id="IPR029063">
    <property type="entry name" value="SAM-dependent_MTases_sf"/>
</dbReference>
<dbReference type="Pfam" id="PF13649">
    <property type="entry name" value="Methyltransf_25"/>
    <property type="match status" value="1"/>
</dbReference>
<evidence type="ECO:0000313" key="2">
    <source>
        <dbReference type="EMBL" id="CAI2176298.1"/>
    </source>
</evidence>
<accession>A0A9W4SP87</accession>
<gene>
    <name evidence="2" type="ORF">FWILDA_LOCUS7516</name>
</gene>
<dbReference type="PANTHER" id="PTHR43591">
    <property type="entry name" value="METHYLTRANSFERASE"/>
    <property type="match status" value="1"/>
</dbReference>
<name>A0A9W4SP87_9GLOM</name>
<dbReference type="OrthoDB" id="2013972at2759"/>
<dbReference type="SUPFAM" id="SSF53335">
    <property type="entry name" value="S-adenosyl-L-methionine-dependent methyltransferases"/>
    <property type="match status" value="1"/>
</dbReference>
<feature type="domain" description="Methyltransferase" evidence="1">
    <location>
        <begin position="52"/>
        <end position="143"/>
    </location>
</feature>
<dbReference type="InterPro" id="IPR041698">
    <property type="entry name" value="Methyltransf_25"/>
</dbReference>